<name>A0A9W3CA47_RAPSA</name>
<dbReference type="Proteomes" id="UP000504610">
    <property type="component" value="Chromosome 8"/>
</dbReference>
<dbReference type="Gene3D" id="2.120.10.80">
    <property type="entry name" value="Kelch-type beta propeller"/>
    <property type="match status" value="1"/>
</dbReference>
<feature type="domain" description="FKB95-like N-terminal Kelch" evidence="1">
    <location>
        <begin position="46"/>
        <end position="159"/>
    </location>
</feature>
<organism evidence="2 3">
    <name type="scientific">Raphanus sativus</name>
    <name type="common">Radish</name>
    <name type="synonym">Raphanus raphanistrum var. sativus</name>
    <dbReference type="NCBI Taxonomy" id="3726"/>
    <lineage>
        <taxon>Eukaryota</taxon>
        <taxon>Viridiplantae</taxon>
        <taxon>Streptophyta</taxon>
        <taxon>Embryophyta</taxon>
        <taxon>Tracheophyta</taxon>
        <taxon>Spermatophyta</taxon>
        <taxon>Magnoliopsida</taxon>
        <taxon>eudicotyledons</taxon>
        <taxon>Gunneridae</taxon>
        <taxon>Pentapetalae</taxon>
        <taxon>rosids</taxon>
        <taxon>malvids</taxon>
        <taxon>Brassicales</taxon>
        <taxon>Brassicaceae</taxon>
        <taxon>Brassiceae</taxon>
        <taxon>Raphanus</taxon>
    </lineage>
</organism>
<protein>
    <submittedName>
        <fullName evidence="3">F-box/kelch-repeat protein SKIP6-like</fullName>
    </submittedName>
</protein>
<dbReference type="PANTHER" id="PTHR24414:SF178">
    <property type="entry name" value="F-BOX DOMAIN-CONTAINING PROTEIN"/>
    <property type="match status" value="1"/>
</dbReference>
<gene>
    <name evidence="3" type="primary">LOC130498776</name>
</gene>
<sequence length="160" mass="18697">MSFFVRFLKHLQEVFKPSNFKVGLVRCTIQKKSHPVRRRGRRRRRKKKRARAYGAAGVVDGKIYVLGGLNVIDGNWGQVFDPKTQTWDTLPPPMPKGKIVNNLNIHASFVRDHKVYAVDGMNRTYYYSPREVKWEIGNRDQPKGSRRDWCMIDNLIYCVS</sequence>
<keyword evidence="2" id="KW-1185">Reference proteome</keyword>
<evidence type="ECO:0000259" key="1">
    <source>
        <dbReference type="Pfam" id="PF25210"/>
    </source>
</evidence>
<dbReference type="Pfam" id="PF25210">
    <property type="entry name" value="Kelch_FKB95"/>
    <property type="match status" value="1"/>
</dbReference>
<evidence type="ECO:0000313" key="3">
    <source>
        <dbReference type="RefSeq" id="XP_056848354.1"/>
    </source>
</evidence>
<dbReference type="InterPro" id="IPR015915">
    <property type="entry name" value="Kelch-typ_b-propeller"/>
</dbReference>
<dbReference type="GeneID" id="130498776"/>
<dbReference type="InterPro" id="IPR050354">
    <property type="entry name" value="F-box/kelch-repeat_ARATH"/>
</dbReference>
<reference evidence="2" key="1">
    <citation type="journal article" date="2019" name="Database">
        <title>The radish genome database (RadishGD): an integrated information resource for radish genomics.</title>
        <authorList>
            <person name="Yu H.J."/>
            <person name="Baek S."/>
            <person name="Lee Y.J."/>
            <person name="Cho A."/>
            <person name="Mun J.H."/>
        </authorList>
    </citation>
    <scope>NUCLEOTIDE SEQUENCE [LARGE SCALE GENOMIC DNA]</scope>
    <source>
        <strain evidence="2">cv. WK10039</strain>
    </source>
</reference>
<accession>A0A9W3CA47</accession>
<dbReference type="AlphaFoldDB" id="A0A9W3CA47"/>
<reference evidence="3" key="2">
    <citation type="submission" date="2025-08" db="UniProtKB">
        <authorList>
            <consortium name="RefSeq"/>
        </authorList>
    </citation>
    <scope>IDENTIFICATION</scope>
    <source>
        <tissue evidence="3">Leaf</tissue>
    </source>
</reference>
<dbReference type="OrthoDB" id="45365at2759"/>
<evidence type="ECO:0000313" key="2">
    <source>
        <dbReference type="Proteomes" id="UP000504610"/>
    </source>
</evidence>
<dbReference type="InterPro" id="IPR057499">
    <property type="entry name" value="Kelch_FKB95"/>
</dbReference>
<dbReference type="PANTHER" id="PTHR24414">
    <property type="entry name" value="F-BOX/KELCH-REPEAT PROTEIN SKIP4"/>
    <property type="match status" value="1"/>
</dbReference>
<dbReference type="KEGG" id="rsz:130498776"/>
<dbReference type="SUPFAM" id="SSF117281">
    <property type="entry name" value="Kelch motif"/>
    <property type="match status" value="1"/>
</dbReference>
<dbReference type="RefSeq" id="XP_056848354.1">
    <property type="nucleotide sequence ID" value="XM_056992374.1"/>
</dbReference>
<proteinExistence type="predicted"/>